<dbReference type="GO" id="GO:0055085">
    <property type="term" value="P:transmembrane transport"/>
    <property type="evidence" value="ECO:0007669"/>
    <property type="project" value="InterPro"/>
</dbReference>
<evidence type="ECO:0000256" key="4">
    <source>
        <dbReference type="ARBA" id="ARBA00022692"/>
    </source>
</evidence>
<feature type="transmembrane region" description="Helical" evidence="7">
    <location>
        <begin position="138"/>
        <end position="155"/>
    </location>
</feature>
<keyword evidence="6 7" id="KW-0472">Membrane</keyword>
<keyword evidence="4 7" id="KW-0812">Transmembrane</keyword>
<reference evidence="9 10" key="1">
    <citation type="submission" date="2020-01" db="EMBL/GenBank/DDBJ databases">
        <title>Insect and environment-associated Actinomycetes.</title>
        <authorList>
            <person name="Currrie C."/>
            <person name="Chevrette M."/>
            <person name="Carlson C."/>
            <person name="Stubbendieck R."/>
            <person name="Wendt-Pienkowski E."/>
        </authorList>
    </citation>
    <scope>NUCLEOTIDE SEQUENCE [LARGE SCALE GENOMIC DNA]</scope>
    <source>
        <strain evidence="9 10">SID7590</strain>
    </source>
</reference>
<feature type="transmembrane region" description="Helical" evidence="7">
    <location>
        <begin position="114"/>
        <end position="132"/>
    </location>
</feature>
<keyword evidence="5 7" id="KW-1133">Transmembrane helix</keyword>
<dbReference type="SUPFAM" id="SSF161098">
    <property type="entry name" value="MetI-like"/>
    <property type="match status" value="1"/>
</dbReference>
<dbReference type="RefSeq" id="WP_164207601.1">
    <property type="nucleotide sequence ID" value="NZ_JAAGMP010001525.1"/>
</dbReference>
<comment type="similarity">
    <text evidence="7">Belongs to the binding-protein-dependent transport system permease family.</text>
</comment>
<feature type="domain" description="ABC transmembrane type-1" evidence="8">
    <location>
        <begin position="73"/>
        <end position="255"/>
    </location>
</feature>
<dbReference type="Proteomes" id="UP000469670">
    <property type="component" value="Unassembled WGS sequence"/>
</dbReference>
<evidence type="ECO:0000256" key="3">
    <source>
        <dbReference type="ARBA" id="ARBA00022475"/>
    </source>
</evidence>
<evidence type="ECO:0000256" key="5">
    <source>
        <dbReference type="ARBA" id="ARBA00022989"/>
    </source>
</evidence>
<dbReference type="InterPro" id="IPR050366">
    <property type="entry name" value="BP-dependent_transpt_permease"/>
</dbReference>
<dbReference type="EMBL" id="JAAGMP010001525">
    <property type="protein sequence ID" value="NEC23324.1"/>
    <property type="molecule type" value="Genomic_DNA"/>
</dbReference>
<dbReference type="GO" id="GO:0005886">
    <property type="term" value="C:plasma membrane"/>
    <property type="evidence" value="ECO:0007669"/>
    <property type="project" value="UniProtKB-SubCell"/>
</dbReference>
<evidence type="ECO:0000256" key="7">
    <source>
        <dbReference type="RuleBase" id="RU363032"/>
    </source>
</evidence>
<accession>A0A7K3S726</accession>
<dbReference type="PANTHER" id="PTHR43386">
    <property type="entry name" value="OLIGOPEPTIDE TRANSPORT SYSTEM PERMEASE PROTEIN APPC"/>
    <property type="match status" value="1"/>
</dbReference>
<comment type="caution">
    <text evidence="9">The sequence shown here is derived from an EMBL/GenBank/DDBJ whole genome shotgun (WGS) entry which is preliminary data.</text>
</comment>
<evidence type="ECO:0000256" key="2">
    <source>
        <dbReference type="ARBA" id="ARBA00022448"/>
    </source>
</evidence>
<dbReference type="PANTHER" id="PTHR43386:SF25">
    <property type="entry name" value="PEPTIDE ABC TRANSPORTER PERMEASE PROTEIN"/>
    <property type="match status" value="1"/>
</dbReference>
<dbReference type="AlphaFoldDB" id="A0A7K3S726"/>
<evidence type="ECO:0000313" key="9">
    <source>
        <dbReference type="EMBL" id="NEC23324.1"/>
    </source>
</evidence>
<dbReference type="Pfam" id="PF00528">
    <property type="entry name" value="BPD_transp_1"/>
    <property type="match status" value="1"/>
</dbReference>
<dbReference type="CDD" id="cd06261">
    <property type="entry name" value="TM_PBP2"/>
    <property type="match status" value="1"/>
</dbReference>
<evidence type="ECO:0000313" key="10">
    <source>
        <dbReference type="Proteomes" id="UP000469670"/>
    </source>
</evidence>
<dbReference type="InterPro" id="IPR000515">
    <property type="entry name" value="MetI-like"/>
</dbReference>
<protein>
    <submittedName>
        <fullName evidence="9">ABC transporter permease</fullName>
    </submittedName>
</protein>
<evidence type="ECO:0000256" key="6">
    <source>
        <dbReference type="ARBA" id="ARBA00023136"/>
    </source>
</evidence>
<evidence type="ECO:0000256" key="1">
    <source>
        <dbReference type="ARBA" id="ARBA00004651"/>
    </source>
</evidence>
<comment type="subcellular location">
    <subcellularLocation>
        <location evidence="1 7">Cell membrane</location>
        <topology evidence="1 7">Multi-pass membrane protein</topology>
    </subcellularLocation>
</comment>
<evidence type="ECO:0000259" key="8">
    <source>
        <dbReference type="PROSITE" id="PS50928"/>
    </source>
</evidence>
<proteinExistence type="inferred from homology"/>
<name>A0A7K3S726_9ACTN</name>
<feature type="transmembrane region" description="Helical" evidence="7">
    <location>
        <begin position="239"/>
        <end position="260"/>
    </location>
</feature>
<gene>
    <name evidence="9" type="ORF">G3I50_34500</name>
</gene>
<keyword evidence="2 7" id="KW-0813">Transport</keyword>
<keyword evidence="3" id="KW-1003">Cell membrane</keyword>
<feature type="transmembrane region" description="Helical" evidence="7">
    <location>
        <begin position="75"/>
        <end position="102"/>
    </location>
</feature>
<dbReference type="PROSITE" id="PS50928">
    <property type="entry name" value="ABC_TM1"/>
    <property type="match status" value="1"/>
</dbReference>
<sequence>MTVRLRRAARILTRLVLVLPAVAVFAIAVVGPWLVGTDPDRIVAAPYSPMGDGLWFGADFTGRDVWARVLAGGRALLFVPVLAVLITTVLGTALGMLAGYLGGLIDAVVSRFDGAALALPPILVMLVLLHGWGYSSAVLVMIVVVTGVSFVSRIARAATVQVMRQGYVEQAVGLGESVPSVLVREILPNIVRPILADAGTRLAVAVALTSAAGFLGFGADEANWGAMISENIEGITLTPWAVVLPAVCLGTLAVGANLGMDRLAARWDR</sequence>
<feature type="transmembrane region" description="Helical" evidence="7">
    <location>
        <begin position="202"/>
        <end position="219"/>
    </location>
</feature>
<organism evidence="9 10">
    <name type="scientific">Streptomyces parvus</name>
    <dbReference type="NCBI Taxonomy" id="66428"/>
    <lineage>
        <taxon>Bacteria</taxon>
        <taxon>Bacillati</taxon>
        <taxon>Actinomycetota</taxon>
        <taxon>Actinomycetes</taxon>
        <taxon>Kitasatosporales</taxon>
        <taxon>Streptomycetaceae</taxon>
        <taxon>Streptomyces</taxon>
    </lineage>
</organism>
<dbReference type="Gene3D" id="1.10.3720.10">
    <property type="entry name" value="MetI-like"/>
    <property type="match status" value="1"/>
</dbReference>
<feature type="transmembrane region" description="Helical" evidence="7">
    <location>
        <begin position="12"/>
        <end position="35"/>
    </location>
</feature>
<dbReference type="InterPro" id="IPR035906">
    <property type="entry name" value="MetI-like_sf"/>
</dbReference>